<protein>
    <recommendedName>
        <fullName evidence="4">Protein kinase domain-containing protein</fullName>
    </recommendedName>
</protein>
<proteinExistence type="predicted"/>
<evidence type="ECO:0008006" key="4">
    <source>
        <dbReference type="Google" id="ProtNLM"/>
    </source>
</evidence>
<feature type="region of interest" description="Disordered" evidence="1">
    <location>
        <begin position="358"/>
        <end position="383"/>
    </location>
</feature>
<name>A0ABR1RFC8_9PEZI</name>
<dbReference type="InterPro" id="IPR011009">
    <property type="entry name" value="Kinase-like_dom_sf"/>
</dbReference>
<dbReference type="PANTHER" id="PTHR37542">
    <property type="entry name" value="HELO DOMAIN-CONTAINING PROTEIN-RELATED"/>
    <property type="match status" value="1"/>
</dbReference>
<dbReference type="EMBL" id="JAQQWI010000016">
    <property type="protein sequence ID" value="KAK8009299.1"/>
    <property type="molecule type" value="Genomic_DNA"/>
</dbReference>
<dbReference type="SUPFAM" id="SSF56112">
    <property type="entry name" value="Protein kinase-like (PK-like)"/>
    <property type="match status" value="1"/>
</dbReference>
<dbReference type="PANTHER" id="PTHR37542:SF3">
    <property type="entry name" value="PRION-INHIBITION AND PROPAGATION HELO DOMAIN-CONTAINING PROTEIN"/>
    <property type="match status" value="1"/>
</dbReference>
<evidence type="ECO:0000313" key="3">
    <source>
        <dbReference type="Proteomes" id="UP001396898"/>
    </source>
</evidence>
<accession>A0ABR1RFC8</accession>
<evidence type="ECO:0000313" key="2">
    <source>
        <dbReference type="EMBL" id="KAK8009299.1"/>
    </source>
</evidence>
<keyword evidence="3" id="KW-1185">Reference proteome</keyword>
<gene>
    <name evidence="2" type="ORF">PG991_011850</name>
</gene>
<reference evidence="2 3" key="1">
    <citation type="submission" date="2023-01" db="EMBL/GenBank/DDBJ databases">
        <title>Analysis of 21 Apiospora genomes using comparative genomics revels a genus with tremendous synthesis potential of carbohydrate active enzymes and secondary metabolites.</title>
        <authorList>
            <person name="Sorensen T."/>
        </authorList>
    </citation>
    <scope>NUCLEOTIDE SEQUENCE [LARGE SCALE GENOMIC DNA]</scope>
    <source>
        <strain evidence="2 3">CBS 20057</strain>
    </source>
</reference>
<dbReference type="Proteomes" id="UP001396898">
    <property type="component" value="Unassembled WGS sequence"/>
</dbReference>
<evidence type="ECO:0000256" key="1">
    <source>
        <dbReference type="SAM" id="MobiDB-lite"/>
    </source>
</evidence>
<feature type="compositionally biased region" description="Basic and acidic residues" evidence="1">
    <location>
        <begin position="367"/>
        <end position="379"/>
    </location>
</feature>
<dbReference type="Gene3D" id="1.10.510.10">
    <property type="entry name" value="Transferase(Phosphotransferase) domain 1"/>
    <property type="match status" value="1"/>
</dbReference>
<organism evidence="2 3">
    <name type="scientific">Apiospora marii</name>
    <dbReference type="NCBI Taxonomy" id="335849"/>
    <lineage>
        <taxon>Eukaryota</taxon>
        <taxon>Fungi</taxon>
        <taxon>Dikarya</taxon>
        <taxon>Ascomycota</taxon>
        <taxon>Pezizomycotina</taxon>
        <taxon>Sordariomycetes</taxon>
        <taxon>Xylariomycetidae</taxon>
        <taxon>Amphisphaeriales</taxon>
        <taxon>Apiosporaceae</taxon>
        <taxon>Apiospora</taxon>
    </lineage>
</organism>
<sequence length="493" mass="56327">MHHVIQLRGMERHLKRKESNLLGPQTSQELLVQVEENLRVLEKVVAPYEPLLLTDSKYGQFMKDEKLRSLQDIRGFYAHHSGAIDFAAVAKGLSEPIGHLTRTLSLNQLGAQAAEIQDDIQVSGLDQVAKRQAIMRSQSIHPIEFLKGTLRVDEGREEKNGLKLGRYYSENDSPGTDVVVEYRMYRAREDMHRTDLSDFEVGVRTMVQKLAKVIEMSTLAREGSHSLQMPTAAFFKWFGCVDQKYKGRVAFMYGIPPGFVKEDGTLSLNLRTLRHFLQDKDEMMKMPLQQRFKLAESICLAVLDLHVCGWVHKSIRSDHILLIRKDDEGIRNTPAAFGRRDDSYEINLIGFEYSREESTRSDSLSSPDDKENLYRHPDRQGAPQSFRKEHDLYALGLVLLEIGGGAQLEQVAKKLLKTDTAHRTRSDAKAWKERFVKYAEEYLPFYMGSKYSRAVLQCLEGDFGVTFDDEAKTKLSTAFYRIVLDSIREGANL</sequence>
<comment type="caution">
    <text evidence="2">The sequence shown here is derived from an EMBL/GenBank/DDBJ whole genome shotgun (WGS) entry which is preliminary data.</text>
</comment>